<proteinExistence type="predicted"/>
<accession>X1SF92</accession>
<name>X1SF92_9ZZZZ</name>
<sequence length="68" mass="7197">MSAVAPASPAQRVLSVIPPMTQLNTPYPSTAYLTGFLRSRGVTAFQEDLALALVLRLLSPEGLRAVAT</sequence>
<feature type="non-terminal residue" evidence="1">
    <location>
        <position position="68"/>
    </location>
</feature>
<comment type="caution">
    <text evidence="1">The sequence shown here is derived from an EMBL/GenBank/DDBJ whole genome shotgun (WGS) entry which is preliminary data.</text>
</comment>
<organism evidence="1">
    <name type="scientific">marine sediment metagenome</name>
    <dbReference type="NCBI Taxonomy" id="412755"/>
    <lineage>
        <taxon>unclassified sequences</taxon>
        <taxon>metagenomes</taxon>
        <taxon>ecological metagenomes</taxon>
    </lineage>
</organism>
<protein>
    <recommendedName>
        <fullName evidence="2">Radical SAM protein</fullName>
    </recommendedName>
</protein>
<evidence type="ECO:0000313" key="1">
    <source>
        <dbReference type="EMBL" id="GAI77821.1"/>
    </source>
</evidence>
<dbReference type="EMBL" id="BARW01011882">
    <property type="protein sequence ID" value="GAI77821.1"/>
    <property type="molecule type" value="Genomic_DNA"/>
</dbReference>
<dbReference type="AlphaFoldDB" id="X1SF92"/>
<gene>
    <name evidence="1" type="ORF">S12H4_22684</name>
</gene>
<evidence type="ECO:0008006" key="2">
    <source>
        <dbReference type="Google" id="ProtNLM"/>
    </source>
</evidence>
<reference evidence="1" key="1">
    <citation type="journal article" date="2014" name="Front. Microbiol.">
        <title>High frequency of phylogenetically diverse reductive dehalogenase-homologous genes in deep subseafloor sedimentary metagenomes.</title>
        <authorList>
            <person name="Kawai M."/>
            <person name="Futagami T."/>
            <person name="Toyoda A."/>
            <person name="Takaki Y."/>
            <person name="Nishi S."/>
            <person name="Hori S."/>
            <person name="Arai W."/>
            <person name="Tsubouchi T."/>
            <person name="Morono Y."/>
            <person name="Uchiyama I."/>
            <person name="Ito T."/>
            <person name="Fujiyama A."/>
            <person name="Inagaki F."/>
            <person name="Takami H."/>
        </authorList>
    </citation>
    <scope>NUCLEOTIDE SEQUENCE</scope>
    <source>
        <strain evidence="1">Expedition CK06-06</strain>
    </source>
</reference>